<evidence type="ECO:0000256" key="1">
    <source>
        <dbReference type="SAM" id="MobiDB-lite"/>
    </source>
</evidence>
<evidence type="ECO:0008006" key="4">
    <source>
        <dbReference type="Google" id="ProtNLM"/>
    </source>
</evidence>
<keyword evidence="3" id="KW-1185">Reference proteome</keyword>
<dbReference type="Proteomes" id="UP001501303">
    <property type="component" value="Unassembled WGS sequence"/>
</dbReference>
<comment type="caution">
    <text evidence="2">The sequence shown here is derived from an EMBL/GenBank/DDBJ whole genome shotgun (WGS) entry which is preliminary data.</text>
</comment>
<proteinExistence type="predicted"/>
<dbReference type="Pfam" id="PF13384">
    <property type="entry name" value="HTH_23"/>
    <property type="match status" value="1"/>
</dbReference>
<protein>
    <recommendedName>
        <fullName evidence="4">Resolvase</fullName>
    </recommendedName>
</protein>
<gene>
    <name evidence="2" type="ORF">GCM10009716_25410</name>
</gene>
<evidence type="ECO:0000313" key="3">
    <source>
        <dbReference type="Proteomes" id="UP001501303"/>
    </source>
</evidence>
<dbReference type="InterPro" id="IPR009057">
    <property type="entry name" value="Homeodomain-like_sf"/>
</dbReference>
<reference evidence="3" key="1">
    <citation type="journal article" date="2019" name="Int. J. Syst. Evol. Microbiol.">
        <title>The Global Catalogue of Microorganisms (GCM) 10K type strain sequencing project: providing services to taxonomists for standard genome sequencing and annotation.</title>
        <authorList>
            <consortium name="The Broad Institute Genomics Platform"/>
            <consortium name="The Broad Institute Genome Sequencing Center for Infectious Disease"/>
            <person name="Wu L."/>
            <person name="Ma J."/>
        </authorList>
    </citation>
    <scope>NUCLEOTIDE SEQUENCE [LARGE SCALE GENOMIC DNA]</scope>
    <source>
        <strain evidence="3">JCM 13581</strain>
    </source>
</reference>
<feature type="region of interest" description="Disordered" evidence="1">
    <location>
        <begin position="1"/>
        <end position="21"/>
    </location>
</feature>
<accession>A0ABP5ALI9</accession>
<dbReference type="SUPFAM" id="SSF46689">
    <property type="entry name" value="Homeodomain-like"/>
    <property type="match status" value="1"/>
</dbReference>
<name>A0ABP5ALI9_9ACTN</name>
<dbReference type="EMBL" id="BAAAMJ010000026">
    <property type="protein sequence ID" value="GAA1914847.1"/>
    <property type="molecule type" value="Genomic_DNA"/>
</dbReference>
<organism evidence="2 3">
    <name type="scientific">Streptomyces sodiiphilus</name>
    <dbReference type="NCBI Taxonomy" id="226217"/>
    <lineage>
        <taxon>Bacteria</taxon>
        <taxon>Bacillati</taxon>
        <taxon>Actinomycetota</taxon>
        <taxon>Actinomycetes</taxon>
        <taxon>Kitasatosporales</taxon>
        <taxon>Streptomycetaceae</taxon>
        <taxon>Streptomyces</taxon>
    </lineage>
</organism>
<evidence type="ECO:0000313" key="2">
    <source>
        <dbReference type="EMBL" id="GAA1914847.1"/>
    </source>
</evidence>
<sequence>MHTNQDSAPARRGPNARPDLRETARELRRAGHTYDRIVDELGVSKSSVSRWVRDLPAPAPSPKHMHRMREARWAPHRRRQTLARWNTKMAAGNEIGRLTDRELFLVGVGLYWAEGAKSKPHRLREDVHFVNSDPGMIAVYLAWLRLLGVTPDRLQYRVMIHESADVAGAERYWADEAGVHPSRLDRTTLKRHQPKTRRKNTGDSYRGCLVVRVRGGAELYRRIEGWWTGIVLGVGSGV</sequence>
<dbReference type="RefSeq" id="WP_344261620.1">
    <property type="nucleotide sequence ID" value="NZ_BAAAMJ010000026.1"/>
</dbReference>